<evidence type="ECO:0000313" key="2">
    <source>
        <dbReference type="Proteomes" id="UP001642406"/>
    </source>
</evidence>
<dbReference type="Proteomes" id="UP001642406">
    <property type="component" value="Unassembled WGS sequence"/>
</dbReference>
<gene>
    <name evidence="1" type="ORF">SBRCBS47491_009289</name>
</gene>
<keyword evidence="2" id="KW-1185">Reference proteome</keyword>
<organism evidence="1 2">
    <name type="scientific">Sporothrix bragantina</name>
    <dbReference type="NCBI Taxonomy" id="671064"/>
    <lineage>
        <taxon>Eukaryota</taxon>
        <taxon>Fungi</taxon>
        <taxon>Dikarya</taxon>
        <taxon>Ascomycota</taxon>
        <taxon>Pezizomycotina</taxon>
        <taxon>Sordariomycetes</taxon>
        <taxon>Sordariomycetidae</taxon>
        <taxon>Ophiostomatales</taxon>
        <taxon>Ophiostomataceae</taxon>
        <taxon>Sporothrix</taxon>
    </lineage>
</organism>
<evidence type="ECO:0000313" key="1">
    <source>
        <dbReference type="EMBL" id="CAK7235426.1"/>
    </source>
</evidence>
<protein>
    <submittedName>
        <fullName evidence="1">Uncharacterized protein</fullName>
    </submittedName>
</protein>
<accession>A0ABP0CVV2</accession>
<dbReference type="EMBL" id="CAWUHC010000141">
    <property type="protein sequence ID" value="CAK7235426.1"/>
    <property type="molecule type" value="Genomic_DNA"/>
</dbReference>
<comment type="caution">
    <text evidence="1">The sequence shown here is derived from an EMBL/GenBank/DDBJ whole genome shotgun (WGS) entry which is preliminary data.</text>
</comment>
<sequence length="250" mass="27132">MATPTPGILMRLVHAREGVDAHASVLTPPAPCHHVQATWKMTARDDKQPAHCTIYFVADIAPLVADGGLFTADAQSHADTVAAVSWVVLAFVNGRERDSPTSSAITANSLVSPAPAPGSVIVLNGSTPRPDKADDYHAWYDQEHGGKLAYVPGWQTMRRYRLEKVYGNAETADFYGMNLYDAVNGLGGKEWQDGVTEWTLRIRSQAARPNIRRVWTVQDTALHRAYGACGGGTCHERTKRAHVEADAGAM</sequence>
<reference evidence="1 2" key="1">
    <citation type="submission" date="2024-01" db="EMBL/GenBank/DDBJ databases">
        <authorList>
            <person name="Allen C."/>
            <person name="Tagirdzhanova G."/>
        </authorList>
    </citation>
    <scope>NUCLEOTIDE SEQUENCE [LARGE SCALE GENOMIC DNA]</scope>
</reference>
<proteinExistence type="predicted"/>
<name>A0ABP0CVV2_9PEZI</name>